<evidence type="ECO:0000313" key="2">
    <source>
        <dbReference type="Proteomes" id="UP000077266"/>
    </source>
</evidence>
<reference evidence="1 2" key="1">
    <citation type="journal article" date="2016" name="Mol. Biol. Evol.">
        <title>Comparative Genomics of Early-Diverging Mushroom-Forming Fungi Provides Insights into the Origins of Lignocellulose Decay Capabilities.</title>
        <authorList>
            <person name="Nagy L.G."/>
            <person name="Riley R."/>
            <person name="Tritt A."/>
            <person name="Adam C."/>
            <person name="Daum C."/>
            <person name="Floudas D."/>
            <person name="Sun H."/>
            <person name="Yadav J.S."/>
            <person name="Pangilinan J."/>
            <person name="Larsson K.H."/>
            <person name="Matsuura K."/>
            <person name="Barry K."/>
            <person name="Labutti K."/>
            <person name="Kuo R."/>
            <person name="Ohm R.A."/>
            <person name="Bhattacharya S.S."/>
            <person name="Shirouzu T."/>
            <person name="Yoshinaga Y."/>
            <person name="Martin F.M."/>
            <person name="Grigoriev I.V."/>
            <person name="Hibbett D.S."/>
        </authorList>
    </citation>
    <scope>NUCLEOTIDE SEQUENCE [LARGE SCALE GENOMIC DNA]</scope>
    <source>
        <strain evidence="1 2">HHB12029</strain>
    </source>
</reference>
<proteinExistence type="predicted"/>
<dbReference type="Proteomes" id="UP000077266">
    <property type="component" value="Unassembled WGS sequence"/>
</dbReference>
<gene>
    <name evidence="1" type="ORF">EXIGLDRAFT_818738</name>
</gene>
<protein>
    <submittedName>
        <fullName evidence="1">Uncharacterized protein</fullName>
    </submittedName>
</protein>
<evidence type="ECO:0000313" key="1">
    <source>
        <dbReference type="EMBL" id="KZV95969.1"/>
    </source>
</evidence>
<name>A0A166AX76_EXIGL</name>
<keyword evidence="2" id="KW-1185">Reference proteome</keyword>
<dbReference type="AlphaFoldDB" id="A0A166AX76"/>
<sequence length="311" mass="34801">MGDTRYLLRDLGIEMERVHASLCECGIPDLGLAKNISGWLALLETEVGDDADLDVVMEEYYPTLEQPTRKFADSDGELRGSIHVLFGRDLDDDGFSLEFGPVCRVSYSPRVQLPAPNATNYPLLLSARALVQLGKLNLHLHCGLLIIYGGYRKTILAANWGVPVHIAQASPWERIRYISRTSRLRIFLAIDNYTHPFLGRAARVDAAIWKHVLGPILESAGEVVWRGIIVGRDVGYLPFIQHEEFRRATEDVTYSTDFAETVGLSVDDITNLGHAVLPAFDVRERILGPFGIQYRTIRCGYADAVFVHVYT</sequence>
<accession>A0A166AX76</accession>
<organism evidence="1 2">
    <name type="scientific">Exidia glandulosa HHB12029</name>
    <dbReference type="NCBI Taxonomy" id="1314781"/>
    <lineage>
        <taxon>Eukaryota</taxon>
        <taxon>Fungi</taxon>
        <taxon>Dikarya</taxon>
        <taxon>Basidiomycota</taxon>
        <taxon>Agaricomycotina</taxon>
        <taxon>Agaricomycetes</taxon>
        <taxon>Auriculariales</taxon>
        <taxon>Exidiaceae</taxon>
        <taxon>Exidia</taxon>
    </lineage>
</organism>
<dbReference type="InParanoid" id="A0A166AX76"/>
<dbReference type="EMBL" id="KV425949">
    <property type="protein sequence ID" value="KZV95969.1"/>
    <property type="molecule type" value="Genomic_DNA"/>
</dbReference>